<dbReference type="Proteomes" id="UP000719412">
    <property type="component" value="Unassembled WGS sequence"/>
</dbReference>
<dbReference type="EMBL" id="JABDTM020014916">
    <property type="protein sequence ID" value="KAH0819303.1"/>
    <property type="molecule type" value="Genomic_DNA"/>
</dbReference>
<keyword evidence="3" id="KW-1185">Reference proteome</keyword>
<feature type="region of interest" description="Disordered" evidence="1">
    <location>
        <begin position="460"/>
        <end position="482"/>
    </location>
</feature>
<protein>
    <submittedName>
        <fullName evidence="2">Uncharacterized protein</fullName>
    </submittedName>
</protein>
<dbReference type="AlphaFoldDB" id="A0A8J6HTF6"/>
<accession>A0A8J6HTF6</accession>
<gene>
    <name evidence="2" type="ORF">GEV33_003488</name>
</gene>
<name>A0A8J6HTF6_TENMO</name>
<evidence type="ECO:0000256" key="1">
    <source>
        <dbReference type="SAM" id="MobiDB-lite"/>
    </source>
</evidence>
<evidence type="ECO:0000313" key="3">
    <source>
        <dbReference type="Proteomes" id="UP000719412"/>
    </source>
</evidence>
<sequence>MRGMKRLTYLVTTDKSIIMNQLERLLNTRIEWTRHTNTTTTPHHAALSVPRTTSHTSIVPEEEFKCANCEGNHPTNNTSCPVYRNRMNHLKNANKINEGDGVPRRVEFPGSIDAKRCGGFFTGLSLRLRGDISKVTVHERIQHLYHPVLPCKCKFNTVCKEKGITLHYPNSKNVKFGQKNTFTRLGNKVQPMIVMYGANITTPISFEIHYYTVEAGTNVNNRARYSAGFTLQFTARLSVVFMVALQAWLARLAGDDVPEYETKMEEINYKYEPITSCEVERSFSTTTINYPTIHTHFPSNNNDPSTIDYLLLKNITNYTRATTITAMKSDHDSVRFSIDDIPRKNITKSFTSYKNTNWKNFRHALDKQIKINNINLTAHWINSETKGRISEALYKYTIRNIPPEFAGQKKFHALLTTQLLVKNIHKLVVNWNKTAFLITSLPLPDKFTYNLNAATGSKTMSCSPLERKTEQAPNHTGNDPIRKKPQLSVVVKGVDHDIDENDIRDQLDAFPLVYKLIWRIKSRKTNKFTNLIRVTTENTDTVDFLLTHGLVLYGKHHQCEPSKSPTPTLLQCTKCFQLGHHVIACPNKPACPKCPQTQARRNANLLTTATAKNAGINSKL</sequence>
<evidence type="ECO:0000313" key="2">
    <source>
        <dbReference type="EMBL" id="KAH0819303.1"/>
    </source>
</evidence>
<reference evidence="2" key="2">
    <citation type="submission" date="2021-08" db="EMBL/GenBank/DDBJ databases">
        <authorList>
            <person name="Eriksson T."/>
        </authorList>
    </citation>
    <scope>NUCLEOTIDE SEQUENCE</scope>
    <source>
        <strain evidence="2">Stoneville</strain>
        <tissue evidence="2">Whole head</tissue>
    </source>
</reference>
<comment type="caution">
    <text evidence="2">The sequence shown here is derived from an EMBL/GenBank/DDBJ whole genome shotgun (WGS) entry which is preliminary data.</text>
</comment>
<reference evidence="2" key="1">
    <citation type="journal article" date="2020" name="J Insects Food Feed">
        <title>The yellow mealworm (Tenebrio molitor) genome: a resource for the emerging insects as food and feed industry.</title>
        <authorList>
            <person name="Eriksson T."/>
            <person name="Andere A."/>
            <person name="Kelstrup H."/>
            <person name="Emery V."/>
            <person name="Picard C."/>
        </authorList>
    </citation>
    <scope>NUCLEOTIDE SEQUENCE</scope>
    <source>
        <strain evidence="2">Stoneville</strain>
        <tissue evidence="2">Whole head</tissue>
    </source>
</reference>
<proteinExistence type="predicted"/>
<organism evidence="2 3">
    <name type="scientific">Tenebrio molitor</name>
    <name type="common">Yellow mealworm beetle</name>
    <dbReference type="NCBI Taxonomy" id="7067"/>
    <lineage>
        <taxon>Eukaryota</taxon>
        <taxon>Metazoa</taxon>
        <taxon>Ecdysozoa</taxon>
        <taxon>Arthropoda</taxon>
        <taxon>Hexapoda</taxon>
        <taxon>Insecta</taxon>
        <taxon>Pterygota</taxon>
        <taxon>Neoptera</taxon>
        <taxon>Endopterygota</taxon>
        <taxon>Coleoptera</taxon>
        <taxon>Polyphaga</taxon>
        <taxon>Cucujiformia</taxon>
        <taxon>Tenebrionidae</taxon>
        <taxon>Tenebrio</taxon>
    </lineage>
</organism>